<name>A0A5B2TR98_9FLAO</name>
<dbReference type="PANTHER" id="PTHR39639">
    <property type="entry name" value="CHROMOSOME 16, WHOLE GENOME SHOTGUN SEQUENCE"/>
    <property type="match status" value="1"/>
</dbReference>
<gene>
    <name evidence="3" type="ORF">F0361_12305</name>
</gene>
<evidence type="ECO:0000313" key="3">
    <source>
        <dbReference type="EMBL" id="KAA2216769.1"/>
    </source>
</evidence>
<dbReference type="Pfam" id="PF03235">
    <property type="entry name" value="GmrSD_N"/>
    <property type="match status" value="1"/>
</dbReference>
<feature type="domain" description="Schlafen AlbA-2" evidence="2">
    <location>
        <begin position="422"/>
        <end position="576"/>
    </location>
</feature>
<dbReference type="InterPro" id="IPR004919">
    <property type="entry name" value="GmrSD_N"/>
</dbReference>
<sequence length="590" mass="68647">MAILRKLDIRPESVESIYGYYRKKMLLVNRKYQRKLVWGIDEKEKFIDSIYNGLPIPLILVAVTKYKDSTVYEIIDGMQRLNAIVSFIQNEVHLGGKYFNLETLALTKALKDKGKIEQKEPKLSIEECLEITSYQLPFSISSYDKEADIEEIFRRINSYGKTLSSHELRQAGSTGTFTQIVRDLAENIRKDVSPSDKILLGNMRRISLSNRGLKYGIDLRDVFWHKQSILTENNIRASRDEEIIAHLVIAMLLDYDINISSTSLDRAYGLSDDNEENIDTSELIKRYGGPEFIKLQFESIFQEIQNTLDAYKFNFRTLLFREPSKYMNNAFQAIFLSFHNLLVKEQLKIDNYRELNKELNGIGDKYITPHIEEIRHRAARKRVIDSISGVLRKHFSKREETDPALSNGVVKLESLLSASKTENSSYDFKQGFYQMDKENKNIKEKVLRTLCSFVNLGRNAVGYVVIGVADTKHMASQFEKYYGEKSLQFNDFFINGIDAECQKRYKSLDEYRTKFEQLVRSSDIQPEYYKSQILKNIDLFTYRDKSVMILKIESKDDPLKLNGKFYHRQGTSTEEVPSSSERELWGLFLK</sequence>
<evidence type="ECO:0000313" key="4">
    <source>
        <dbReference type="Proteomes" id="UP000323188"/>
    </source>
</evidence>
<dbReference type="PANTHER" id="PTHR39639:SF1">
    <property type="entry name" value="DUF262 DOMAIN-CONTAINING PROTEIN"/>
    <property type="match status" value="1"/>
</dbReference>
<dbReference type="RefSeq" id="WP_154918890.1">
    <property type="nucleotide sequence ID" value="NZ_VUOE01000002.1"/>
</dbReference>
<dbReference type="InterPro" id="IPR007421">
    <property type="entry name" value="Schlafen_AlbA_2_dom"/>
</dbReference>
<protein>
    <submittedName>
        <fullName evidence="3">DUF262 domain-containing protein</fullName>
    </submittedName>
</protein>
<evidence type="ECO:0000259" key="2">
    <source>
        <dbReference type="Pfam" id="PF04326"/>
    </source>
</evidence>
<dbReference type="Gene3D" id="3.30.950.30">
    <property type="entry name" value="Schlafen, AAA domain"/>
    <property type="match status" value="1"/>
</dbReference>
<accession>A0A5B2TR98</accession>
<feature type="domain" description="GmrSD restriction endonucleases N-terminal" evidence="1">
    <location>
        <begin position="23"/>
        <end position="171"/>
    </location>
</feature>
<proteinExistence type="predicted"/>
<dbReference type="EMBL" id="VUOE01000002">
    <property type="protein sequence ID" value="KAA2216769.1"/>
    <property type="molecule type" value="Genomic_DNA"/>
</dbReference>
<comment type="caution">
    <text evidence="3">The sequence shown here is derived from an EMBL/GenBank/DDBJ whole genome shotgun (WGS) entry which is preliminary data.</text>
</comment>
<organism evidence="3 4">
    <name type="scientific">Maribacter flavus</name>
    <dbReference type="NCBI Taxonomy" id="1658664"/>
    <lineage>
        <taxon>Bacteria</taxon>
        <taxon>Pseudomonadati</taxon>
        <taxon>Bacteroidota</taxon>
        <taxon>Flavobacteriia</taxon>
        <taxon>Flavobacteriales</taxon>
        <taxon>Flavobacteriaceae</taxon>
        <taxon>Maribacter</taxon>
    </lineage>
</organism>
<dbReference type="AlphaFoldDB" id="A0A5B2TR98"/>
<reference evidence="3 4" key="1">
    <citation type="submission" date="2019-09" db="EMBL/GenBank/DDBJ databases">
        <authorList>
            <person name="Khan S.A."/>
            <person name="Jeon C.O."/>
            <person name="Chun B.H."/>
            <person name="Jeong S.E."/>
        </authorList>
    </citation>
    <scope>NUCLEOTIDE SEQUENCE [LARGE SCALE GENOMIC DNA]</scope>
    <source>
        <strain evidence="3 4">KCTC 42508</strain>
    </source>
</reference>
<dbReference type="Pfam" id="PF04326">
    <property type="entry name" value="SLFN_AlbA_2"/>
    <property type="match status" value="1"/>
</dbReference>
<dbReference type="InterPro" id="IPR038461">
    <property type="entry name" value="Schlafen_AlbA_2_dom_sf"/>
</dbReference>
<dbReference type="Proteomes" id="UP000323188">
    <property type="component" value="Unassembled WGS sequence"/>
</dbReference>
<evidence type="ECO:0000259" key="1">
    <source>
        <dbReference type="Pfam" id="PF03235"/>
    </source>
</evidence>